<protein>
    <submittedName>
        <fullName evidence="2">Uncharacterized protein</fullName>
    </submittedName>
</protein>
<dbReference type="Proteomes" id="UP001187531">
    <property type="component" value="Unassembled WGS sequence"/>
</dbReference>
<feature type="chain" id="PRO_5041663015" evidence="1">
    <location>
        <begin position="20"/>
        <end position="216"/>
    </location>
</feature>
<evidence type="ECO:0000256" key="1">
    <source>
        <dbReference type="SAM" id="SignalP"/>
    </source>
</evidence>
<sequence>MTKSLKVGFLFSLACVTAADEIQNQERDDILRLGLLLSSLTEGIWGFDNEVGESYEIVNNSPSKTGQSYGALGSRPLGLQSGNWQSFATPYGVGQGYGMSFDLAPGYAKPFELGLEYGRPLGLSYGKPPVFGLVSAKPFGLGQGYGRPLVQMYGKPQGFGLGYGKPQIFGQSYGKPLGYAYGGFGKPGFGYGFSKPQFLPRPFQYMQYGLINRPYL</sequence>
<organism evidence="2 3">
    <name type="scientific">Artemia franciscana</name>
    <name type="common">Brine shrimp</name>
    <name type="synonym">Artemia sanfranciscana</name>
    <dbReference type="NCBI Taxonomy" id="6661"/>
    <lineage>
        <taxon>Eukaryota</taxon>
        <taxon>Metazoa</taxon>
        <taxon>Ecdysozoa</taxon>
        <taxon>Arthropoda</taxon>
        <taxon>Crustacea</taxon>
        <taxon>Branchiopoda</taxon>
        <taxon>Anostraca</taxon>
        <taxon>Artemiidae</taxon>
        <taxon>Artemia</taxon>
    </lineage>
</organism>
<feature type="signal peptide" evidence="1">
    <location>
        <begin position="1"/>
        <end position="19"/>
    </location>
</feature>
<accession>A0AA88H429</accession>
<evidence type="ECO:0000313" key="3">
    <source>
        <dbReference type="Proteomes" id="UP001187531"/>
    </source>
</evidence>
<gene>
    <name evidence="2" type="ORF">QYM36_016647</name>
</gene>
<evidence type="ECO:0000313" key="2">
    <source>
        <dbReference type="EMBL" id="KAK2704318.1"/>
    </source>
</evidence>
<dbReference type="EMBL" id="JAVRJZ010000021">
    <property type="protein sequence ID" value="KAK2704318.1"/>
    <property type="molecule type" value="Genomic_DNA"/>
</dbReference>
<proteinExistence type="predicted"/>
<dbReference type="AlphaFoldDB" id="A0AA88H429"/>
<reference evidence="2" key="1">
    <citation type="submission" date="2023-07" db="EMBL/GenBank/DDBJ databases">
        <title>Chromosome-level genome assembly of Artemia franciscana.</title>
        <authorList>
            <person name="Jo E."/>
        </authorList>
    </citation>
    <scope>NUCLEOTIDE SEQUENCE</scope>
    <source>
        <tissue evidence="2">Whole body</tissue>
    </source>
</reference>
<name>A0AA88H429_ARTSF</name>
<comment type="caution">
    <text evidence="2">The sequence shown here is derived from an EMBL/GenBank/DDBJ whole genome shotgun (WGS) entry which is preliminary data.</text>
</comment>
<keyword evidence="3" id="KW-1185">Reference proteome</keyword>
<keyword evidence="1" id="KW-0732">Signal</keyword>